<dbReference type="PANTHER" id="PTHR23513:SF11">
    <property type="entry name" value="STAPHYLOFERRIN A TRANSPORTER"/>
    <property type="match status" value="1"/>
</dbReference>
<comment type="caution">
    <text evidence="9">The sequence shown here is derived from an EMBL/GenBank/DDBJ whole genome shotgun (WGS) entry which is preliminary data.</text>
</comment>
<accession>A0A095YCT1</accession>
<name>A0A095YCT1_9MICC</name>
<feature type="domain" description="Major facilitator superfamily (MFS) profile" evidence="8">
    <location>
        <begin position="1"/>
        <end position="400"/>
    </location>
</feature>
<dbReference type="AlphaFoldDB" id="A0A095YCT1"/>
<keyword evidence="3" id="KW-1003">Cell membrane</keyword>
<dbReference type="PROSITE" id="PS50850">
    <property type="entry name" value="MFS"/>
    <property type="match status" value="1"/>
</dbReference>
<dbReference type="GO" id="GO:0022857">
    <property type="term" value="F:transmembrane transporter activity"/>
    <property type="evidence" value="ECO:0007669"/>
    <property type="project" value="InterPro"/>
</dbReference>
<evidence type="ECO:0000256" key="1">
    <source>
        <dbReference type="ARBA" id="ARBA00004651"/>
    </source>
</evidence>
<dbReference type="InterPro" id="IPR036259">
    <property type="entry name" value="MFS_trans_sf"/>
</dbReference>
<sequence>MSRMFASLQIKNYRWWFFGGLVSNIGTWMQRIAQDWLVLTELTDNSGTAVGLVMGLQFLPILFLSAYAGVIADRYPRLRIVQIAQAFMGVLAVILGVLVLTGTVELWHVYILATLLGIGAAFDAPARQALVNDLVPSKLVPNAVSLNSTSFNSARLIGPGVSGLLIAAVGTGWVFLLNAASFAGVLVSLFVISRNIPANTQPRVPRKRGQVVEGIKYVAQRPTLIMIMVLAFVVGSFGLNFPVFNSVMATTVFDADAEVFGLLGTIQACGTLAGALMAARRQGSRLKFVVGGTIGFGITVIAACAVPWLWLYAIMLIPTGWAAVTFLNSCNVTLQMTVDPRYRGRVMALYMVLVMGGTPLGSPLMGWLAEVLGARMSLCIAGLISLVAGLWGLWYWNRHAPQGELRRRVRRIRVRFTGR</sequence>
<evidence type="ECO:0000256" key="3">
    <source>
        <dbReference type="ARBA" id="ARBA00022475"/>
    </source>
</evidence>
<dbReference type="Pfam" id="PF05977">
    <property type="entry name" value="MFS_3"/>
    <property type="match status" value="1"/>
</dbReference>
<dbReference type="PANTHER" id="PTHR23513">
    <property type="entry name" value="INTEGRAL MEMBRANE EFFLUX PROTEIN-RELATED"/>
    <property type="match status" value="1"/>
</dbReference>
<keyword evidence="4 7" id="KW-0812">Transmembrane</keyword>
<feature type="transmembrane region" description="Helical" evidence="7">
    <location>
        <begin position="316"/>
        <end position="334"/>
    </location>
</feature>
<dbReference type="EMBL" id="JRNH01000019">
    <property type="protein sequence ID" value="KGF20250.1"/>
    <property type="molecule type" value="Genomic_DNA"/>
</dbReference>
<evidence type="ECO:0000256" key="6">
    <source>
        <dbReference type="ARBA" id="ARBA00023136"/>
    </source>
</evidence>
<feature type="transmembrane region" description="Helical" evidence="7">
    <location>
        <begin position="374"/>
        <end position="396"/>
    </location>
</feature>
<evidence type="ECO:0000259" key="8">
    <source>
        <dbReference type="PROSITE" id="PS50850"/>
    </source>
</evidence>
<dbReference type="InterPro" id="IPR020846">
    <property type="entry name" value="MFS_dom"/>
</dbReference>
<feature type="transmembrane region" description="Helical" evidence="7">
    <location>
        <begin position="49"/>
        <end position="71"/>
    </location>
</feature>
<evidence type="ECO:0000256" key="5">
    <source>
        <dbReference type="ARBA" id="ARBA00022989"/>
    </source>
</evidence>
<proteinExistence type="predicted"/>
<evidence type="ECO:0000313" key="9">
    <source>
        <dbReference type="EMBL" id="KGF20250.1"/>
    </source>
</evidence>
<feature type="transmembrane region" description="Helical" evidence="7">
    <location>
        <begin position="12"/>
        <end position="29"/>
    </location>
</feature>
<evidence type="ECO:0000256" key="2">
    <source>
        <dbReference type="ARBA" id="ARBA00022448"/>
    </source>
</evidence>
<keyword evidence="6 7" id="KW-0472">Membrane</keyword>
<feature type="transmembrane region" description="Helical" evidence="7">
    <location>
        <begin position="259"/>
        <end position="279"/>
    </location>
</feature>
<keyword evidence="2" id="KW-0813">Transport</keyword>
<organism evidence="9 10">
    <name type="scientific">Pseudoglutamicibacter albus DNF00011</name>
    <dbReference type="NCBI Taxonomy" id="1401063"/>
    <lineage>
        <taxon>Bacteria</taxon>
        <taxon>Bacillati</taxon>
        <taxon>Actinomycetota</taxon>
        <taxon>Actinomycetes</taxon>
        <taxon>Micrococcales</taxon>
        <taxon>Micrococcaceae</taxon>
        <taxon>Pseudoglutamicibacter</taxon>
    </lineage>
</organism>
<feature type="transmembrane region" description="Helical" evidence="7">
    <location>
        <begin position="180"/>
        <end position="197"/>
    </location>
</feature>
<dbReference type="Proteomes" id="UP000053528">
    <property type="component" value="Unassembled WGS sequence"/>
</dbReference>
<protein>
    <submittedName>
        <fullName evidence="9">MFS transporter</fullName>
    </submittedName>
</protein>
<feature type="transmembrane region" description="Helical" evidence="7">
    <location>
        <begin position="218"/>
        <end position="239"/>
    </location>
</feature>
<dbReference type="InterPro" id="IPR010290">
    <property type="entry name" value="TM_effector"/>
</dbReference>
<comment type="subcellular location">
    <subcellularLocation>
        <location evidence="1">Cell membrane</location>
        <topology evidence="1">Multi-pass membrane protein</topology>
    </subcellularLocation>
</comment>
<dbReference type="GO" id="GO:0005886">
    <property type="term" value="C:plasma membrane"/>
    <property type="evidence" value="ECO:0007669"/>
    <property type="project" value="UniProtKB-SubCell"/>
</dbReference>
<dbReference type="CDD" id="cd06173">
    <property type="entry name" value="MFS_MefA_like"/>
    <property type="match status" value="1"/>
</dbReference>
<dbReference type="RefSeq" id="WP_035756290.1">
    <property type="nucleotide sequence ID" value="NZ_JRNH01000019.1"/>
</dbReference>
<dbReference type="Gene3D" id="1.20.1250.20">
    <property type="entry name" value="MFS general substrate transporter like domains"/>
    <property type="match status" value="1"/>
</dbReference>
<reference evidence="9 10" key="1">
    <citation type="submission" date="2014-07" db="EMBL/GenBank/DDBJ databases">
        <authorList>
            <person name="McCorrison J."/>
            <person name="Sanka R."/>
            <person name="Torralba M."/>
            <person name="Gillis M."/>
            <person name="Haft D.H."/>
            <person name="Methe B."/>
            <person name="Sutton G."/>
            <person name="Nelson K.E."/>
        </authorList>
    </citation>
    <scope>NUCLEOTIDE SEQUENCE [LARGE SCALE GENOMIC DNA]</scope>
    <source>
        <strain evidence="9 10">DNF00011</strain>
    </source>
</reference>
<evidence type="ECO:0000313" key="10">
    <source>
        <dbReference type="Proteomes" id="UP000053528"/>
    </source>
</evidence>
<feature type="transmembrane region" description="Helical" evidence="7">
    <location>
        <begin position="286"/>
        <end position="310"/>
    </location>
</feature>
<gene>
    <name evidence="9" type="ORF">HMPREF2128_06470</name>
</gene>
<feature type="transmembrane region" description="Helical" evidence="7">
    <location>
        <begin position="346"/>
        <end position="368"/>
    </location>
</feature>
<evidence type="ECO:0000256" key="7">
    <source>
        <dbReference type="SAM" id="Phobius"/>
    </source>
</evidence>
<evidence type="ECO:0000256" key="4">
    <source>
        <dbReference type="ARBA" id="ARBA00022692"/>
    </source>
</evidence>
<dbReference type="SUPFAM" id="SSF103473">
    <property type="entry name" value="MFS general substrate transporter"/>
    <property type="match status" value="1"/>
</dbReference>
<keyword evidence="5 7" id="KW-1133">Transmembrane helix</keyword>
<feature type="transmembrane region" description="Helical" evidence="7">
    <location>
        <begin position="83"/>
        <end position="101"/>
    </location>
</feature>